<dbReference type="PANTHER" id="PTHR24349">
    <property type="entry name" value="SERINE/THREONINE-PROTEIN KINASE"/>
    <property type="match status" value="1"/>
</dbReference>
<gene>
    <name evidence="8" type="ORF">BDV98DRAFT_654028</name>
</gene>
<proteinExistence type="predicted"/>
<keyword evidence="1" id="KW-0723">Serine/threonine-protein kinase</keyword>
<dbReference type="EMBL" id="ML178818">
    <property type="protein sequence ID" value="TFL04388.1"/>
    <property type="molecule type" value="Genomic_DNA"/>
</dbReference>
<dbReference type="GO" id="GO:0004674">
    <property type="term" value="F:protein serine/threonine kinase activity"/>
    <property type="evidence" value="ECO:0007669"/>
    <property type="project" value="UniProtKB-KW"/>
</dbReference>
<dbReference type="Proteomes" id="UP000305067">
    <property type="component" value="Unassembled WGS sequence"/>
</dbReference>
<evidence type="ECO:0000259" key="7">
    <source>
        <dbReference type="PROSITE" id="PS50011"/>
    </source>
</evidence>
<reference evidence="8 9" key="1">
    <citation type="journal article" date="2019" name="Nat. Ecol. Evol.">
        <title>Megaphylogeny resolves global patterns of mushroom evolution.</title>
        <authorList>
            <person name="Varga T."/>
            <person name="Krizsan K."/>
            <person name="Foldi C."/>
            <person name="Dima B."/>
            <person name="Sanchez-Garcia M."/>
            <person name="Sanchez-Ramirez S."/>
            <person name="Szollosi G.J."/>
            <person name="Szarkandi J.G."/>
            <person name="Papp V."/>
            <person name="Albert L."/>
            <person name="Andreopoulos W."/>
            <person name="Angelini C."/>
            <person name="Antonin V."/>
            <person name="Barry K.W."/>
            <person name="Bougher N.L."/>
            <person name="Buchanan P."/>
            <person name="Buyck B."/>
            <person name="Bense V."/>
            <person name="Catcheside P."/>
            <person name="Chovatia M."/>
            <person name="Cooper J."/>
            <person name="Damon W."/>
            <person name="Desjardin D."/>
            <person name="Finy P."/>
            <person name="Geml J."/>
            <person name="Haridas S."/>
            <person name="Hughes K."/>
            <person name="Justo A."/>
            <person name="Karasinski D."/>
            <person name="Kautmanova I."/>
            <person name="Kiss B."/>
            <person name="Kocsube S."/>
            <person name="Kotiranta H."/>
            <person name="LaButti K.M."/>
            <person name="Lechner B.E."/>
            <person name="Liimatainen K."/>
            <person name="Lipzen A."/>
            <person name="Lukacs Z."/>
            <person name="Mihaltcheva S."/>
            <person name="Morgado L.N."/>
            <person name="Niskanen T."/>
            <person name="Noordeloos M.E."/>
            <person name="Ohm R.A."/>
            <person name="Ortiz-Santana B."/>
            <person name="Ovrebo C."/>
            <person name="Racz N."/>
            <person name="Riley R."/>
            <person name="Savchenko A."/>
            <person name="Shiryaev A."/>
            <person name="Soop K."/>
            <person name="Spirin V."/>
            <person name="Szebenyi C."/>
            <person name="Tomsovsky M."/>
            <person name="Tulloss R.E."/>
            <person name="Uehling J."/>
            <person name="Grigoriev I.V."/>
            <person name="Vagvolgyi C."/>
            <person name="Papp T."/>
            <person name="Martin F.M."/>
            <person name="Miettinen O."/>
            <person name="Hibbett D.S."/>
            <person name="Nagy L.G."/>
        </authorList>
    </citation>
    <scope>NUCLEOTIDE SEQUENCE [LARGE SCALE GENOMIC DNA]</scope>
    <source>
        <strain evidence="8 9">CBS 309.79</strain>
    </source>
</reference>
<dbReference type="InterPro" id="IPR008271">
    <property type="entry name" value="Ser/Thr_kinase_AS"/>
</dbReference>
<dbReference type="InterPro" id="IPR017441">
    <property type="entry name" value="Protein_kinase_ATP_BS"/>
</dbReference>
<evidence type="ECO:0000313" key="8">
    <source>
        <dbReference type="EMBL" id="TFL04388.1"/>
    </source>
</evidence>
<sequence>MHSSLSTSTLAGREYDNGALRLVTLLGSGAYGSVYSAHDCHPSVSNPAGKAVLRAVKCIEQRDEERILMEIIYHRSVCEHPNILTIHRTFEDAYTQFIVLDLCPDGDLFSAITQDHLFEGNNALLKAGFLQVVDAVEHCHDHGVFHRDLKPENLLCYDQGSRLVLTDFGLATNVLSSKDFGLGSQQYMSPECVGPGRGRDGEAYSHRKSDIWSLGIILVNMSTALNPWQIASNSDECFNAYRRYPGWLKMNLPISDDSARVVKRVLDINPSTRTNLRKLRRDAERISNFYANDFEEDELPPIPQYNRIEPPLLPEAPSDHCEADRPEVVLTSSFLEIRLLDSLASPVPARDTCSADFVEDESWAIAAPSEDAPLTNISSPSTSLPAAPSIRLVEPPMQPLDVAASEGAPPSAIASSGSFTRHISQITEALQNSSCLPRPKLRPNPPSFTDATWSECTASSSALPTPGEPSLEEMDCYFPAMPLPKGEGYRGVWFGADSEVGKRVQAELVSAAKGSLIHVD</sequence>
<dbReference type="AlphaFoldDB" id="A0A5C3QSR2"/>
<dbReference type="PROSITE" id="PS00108">
    <property type="entry name" value="PROTEIN_KINASE_ST"/>
    <property type="match status" value="1"/>
</dbReference>
<feature type="domain" description="Protein kinase" evidence="7">
    <location>
        <begin position="20"/>
        <end position="290"/>
    </location>
</feature>
<dbReference type="Gene3D" id="1.10.510.10">
    <property type="entry name" value="Transferase(Phosphotransferase) domain 1"/>
    <property type="match status" value="1"/>
</dbReference>
<keyword evidence="2" id="KW-0808">Transferase</keyword>
<protein>
    <submittedName>
        <fullName evidence="8">Kinase-like domain-containing protein</fullName>
    </submittedName>
</protein>
<organism evidence="8 9">
    <name type="scientific">Pterulicium gracile</name>
    <dbReference type="NCBI Taxonomy" id="1884261"/>
    <lineage>
        <taxon>Eukaryota</taxon>
        <taxon>Fungi</taxon>
        <taxon>Dikarya</taxon>
        <taxon>Basidiomycota</taxon>
        <taxon>Agaricomycotina</taxon>
        <taxon>Agaricomycetes</taxon>
        <taxon>Agaricomycetidae</taxon>
        <taxon>Agaricales</taxon>
        <taxon>Pleurotineae</taxon>
        <taxon>Pterulaceae</taxon>
        <taxon>Pterulicium</taxon>
    </lineage>
</organism>
<dbReference type="PROSITE" id="PS00107">
    <property type="entry name" value="PROTEIN_KINASE_ATP"/>
    <property type="match status" value="1"/>
</dbReference>
<dbReference type="InterPro" id="IPR000719">
    <property type="entry name" value="Prot_kinase_dom"/>
</dbReference>
<dbReference type="Pfam" id="PF00069">
    <property type="entry name" value="Pkinase"/>
    <property type="match status" value="1"/>
</dbReference>
<keyword evidence="3 6" id="KW-0547">Nucleotide-binding</keyword>
<evidence type="ECO:0000256" key="3">
    <source>
        <dbReference type="ARBA" id="ARBA00022741"/>
    </source>
</evidence>
<evidence type="ECO:0000256" key="1">
    <source>
        <dbReference type="ARBA" id="ARBA00022527"/>
    </source>
</evidence>
<evidence type="ECO:0000256" key="4">
    <source>
        <dbReference type="ARBA" id="ARBA00022777"/>
    </source>
</evidence>
<accession>A0A5C3QSR2</accession>
<dbReference type="GO" id="GO:0005524">
    <property type="term" value="F:ATP binding"/>
    <property type="evidence" value="ECO:0007669"/>
    <property type="project" value="UniProtKB-UniRule"/>
</dbReference>
<dbReference type="SUPFAM" id="SSF56112">
    <property type="entry name" value="Protein kinase-like (PK-like)"/>
    <property type="match status" value="1"/>
</dbReference>
<dbReference type="PROSITE" id="PS50011">
    <property type="entry name" value="PROTEIN_KINASE_DOM"/>
    <property type="match status" value="1"/>
</dbReference>
<keyword evidence="5 6" id="KW-0067">ATP-binding</keyword>
<keyword evidence="9" id="KW-1185">Reference proteome</keyword>
<name>A0A5C3QSR2_9AGAR</name>
<dbReference type="SMART" id="SM00220">
    <property type="entry name" value="S_TKc"/>
    <property type="match status" value="1"/>
</dbReference>
<dbReference type="STRING" id="1884261.A0A5C3QSR2"/>
<keyword evidence="4 8" id="KW-0418">Kinase</keyword>
<evidence type="ECO:0000256" key="6">
    <source>
        <dbReference type="PROSITE-ProRule" id="PRU10141"/>
    </source>
</evidence>
<dbReference type="OrthoDB" id="541276at2759"/>
<evidence type="ECO:0000256" key="5">
    <source>
        <dbReference type="ARBA" id="ARBA00022840"/>
    </source>
</evidence>
<evidence type="ECO:0000256" key="2">
    <source>
        <dbReference type="ARBA" id="ARBA00022679"/>
    </source>
</evidence>
<feature type="binding site" evidence="6">
    <location>
        <position position="57"/>
    </location>
    <ligand>
        <name>ATP</name>
        <dbReference type="ChEBI" id="CHEBI:30616"/>
    </ligand>
</feature>
<dbReference type="InterPro" id="IPR050205">
    <property type="entry name" value="CDPK_Ser/Thr_kinases"/>
</dbReference>
<dbReference type="InterPro" id="IPR011009">
    <property type="entry name" value="Kinase-like_dom_sf"/>
</dbReference>
<evidence type="ECO:0000313" key="9">
    <source>
        <dbReference type="Proteomes" id="UP000305067"/>
    </source>
</evidence>